<dbReference type="InterPro" id="IPR017970">
    <property type="entry name" value="Homeobox_CS"/>
</dbReference>
<dbReference type="EnsemblMetazoa" id="XM_019913076.1">
    <property type="protein sequence ID" value="XP_019768635.1"/>
    <property type="gene ID" value="LOC109543390"/>
</dbReference>
<dbReference type="AlphaFoldDB" id="A0AAR5Q628"/>
<evidence type="ECO:0000256" key="8">
    <source>
        <dbReference type="ARBA" id="ARBA00068739"/>
    </source>
</evidence>
<keyword evidence="6" id="KW-0844">Vision</keyword>
<evidence type="ECO:0000256" key="10">
    <source>
        <dbReference type="RuleBase" id="RU000682"/>
    </source>
</evidence>
<proteinExistence type="predicted"/>
<dbReference type="CDD" id="cd00086">
    <property type="entry name" value="homeodomain"/>
    <property type="match status" value="1"/>
</dbReference>
<name>A0AAR5Q628_DENPD</name>
<keyword evidence="13" id="KW-1185">Reference proteome</keyword>
<evidence type="ECO:0000256" key="4">
    <source>
        <dbReference type="ARBA" id="ARBA00023155"/>
    </source>
</evidence>
<dbReference type="GO" id="GO:0048663">
    <property type="term" value="P:neuron fate commitment"/>
    <property type="evidence" value="ECO:0007669"/>
    <property type="project" value="UniProtKB-ARBA"/>
</dbReference>
<dbReference type="InterPro" id="IPR009057">
    <property type="entry name" value="Homeodomain-like_sf"/>
</dbReference>
<keyword evidence="2" id="KW-0217">Developmental protein</keyword>
<protein>
    <recommendedName>
        <fullName evidence="8">Homeobox protein rough</fullName>
    </recommendedName>
</protein>
<evidence type="ECO:0000256" key="1">
    <source>
        <dbReference type="ARBA" id="ARBA00004123"/>
    </source>
</evidence>
<dbReference type="GO" id="GO:0005634">
    <property type="term" value="C:nucleus"/>
    <property type="evidence" value="ECO:0007669"/>
    <property type="project" value="UniProtKB-SubCell"/>
</dbReference>
<comment type="function">
    <text evidence="7">Required to establish the unique cell identity of photoreceptors R2 and R5 and consequently for ommatidial assembly in the developing eye imaginal disk. Repression of expression in R8 photoreceptor by senseless (sens) is an essential mechanism of R8 cell fate determination.</text>
</comment>
<feature type="domain" description="Homeobox" evidence="11">
    <location>
        <begin position="108"/>
        <end position="168"/>
    </location>
</feature>
<dbReference type="InterPro" id="IPR020479">
    <property type="entry name" value="HD_metazoa"/>
</dbReference>
<evidence type="ECO:0000256" key="3">
    <source>
        <dbReference type="ARBA" id="ARBA00023125"/>
    </source>
</evidence>
<dbReference type="FunFam" id="1.10.10.60:FF:000417">
    <property type="entry name" value="Even-skipped homeobox 1"/>
    <property type="match status" value="1"/>
</dbReference>
<accession>A0AAR5Q628</accession>
<evidence type="ECO:0000256" key="7">
    <source>
        <dbReference type="ARBA" id="ARBA00056641"/>
    </source>
</evidence>
<feature type="DNA-binding region" description="Homeobox" evidence="9">
    <location>
        <begin position="110"/>
        <end position="169"/>
    </location>
</feature>
<evidence type="ECO:0000313" key="12">
    <source>
        <dbReference type="EnsemblMetazoa" id="XP_019768635.1"/>
    </source>
</evidence>
<evidence type="ECO:0000256" key="5">
    <source>
        <dbReference type="ARBA" id="ARBA00023242"/>
    </source>
</evidence>
<evidence type="ECO:0000313" key="13">
    <source>
        <dbReference type="Proteomes" id="UP000019118"/>
    </source>
</evidence>
<dbReference type="InterPro" id="IPR001356">
    <property type="entry name" value="HD"/>
</dbReference>
<keyword evidence="6" id="KW-0716">Sensory transduction</keyword>
<organism evidence="12 13">
    <name type="scientific">Dendroctonus ponderosae</name>
    <name type="common">Mountain pine beetle</name>
    <dbReference type="NCBI Taxonomy" id="77166"/>
    <lineage>
        <taxon>Eukaryota</taxon>
        <taxon>Metazoa</taxon>
        <taxon>Ecdysozoa</taxon>
        <taxon>Arthropoda</taxon>
        <taxon>Hexapoda</taxon>
        <taxon>Insecta</taxon>
        <taxon>Pterygota</taxon>
        <taxon>Neoptera</taxon>
        <taxon>Endopterygota</taxon>
        <taxon>Coleoptera</taxon>
        <taxon>Polyphaga</taxon>
        <taxon>Cucujiformia</taxon>
        <taxon>Curculionidae</taxon>
        <taxon>Scolytinae</taxon>
        <taxon>Dendroctonus</taxon>
    </lineage>
</organism>
<comment type="subcellular location">
    <subcellularLocation>
        <location evidence="1 9 10">Nucleus</location>
    </subcellularLocation>
</comment>
<keyword evidence="3 9" id="KW-0238">DNA-binding</keyword>
<dbReference type="GO" id="GO:0000981">
    <property type="term" value="F:DNA-binding transcription factor activity, RNA polymerase II-specific"/>
    <property type="evidence" value="ECO:0007669"/>
    <property type="project" value="InterPro"/>
</dbReference>
<dbReference type="GeneID" id="109543390"/>
<evidence type="ECO:0000259" key="11">
    <source>
        <dbReference type="PROSITE" id="PS50071"/>
    </source>
</evidence>
<dbReference type="KEGG" id="dpa:109543390"/>
<keyword evidence="4 9" id="KW-0371">Homeobox</keyword>
<dbReference type="PROSITE" id="PS00027">
    <property type="entry name" value="HOMEOBOX_1"/>
    <property type="match status" value="1"/>
</dbReference>
<dbReference type="Proteomes" id="UP000019118">
    <property type="component" value="Unassembled WGS sequence"/>
</dbReference>
<dbReference type="PRINTS" id="PR00024">
    <property type="entry name" value="HOMEOBOX"/>
</dbReference>
<dbReference type="Gene3D" id="1.10.10.60">
    <property type="entry name" value="Homeodomain-like"/>
    <property type="match status" value="1"/>
</dbReference>
<sequence>MVPTAALMKQKNHQPSSPREFFQKLYGHLEPKEPKELAAKAEAPQFAPRDFANSPKRNLLIGCSREELVVPVPVLATPLPFLLPAQSQLAAAAAGLSAFLARRRRKEGRPRRQRTTFSSEQTLRLEIEYQRSEYISRGRRCELADELRLSETQIKIWFQNRRAKDKRIEKAHLDQHYRKLMGSFQTALCTEGPCFHPFISPQLSQPLANSEIQPGSVTFSNAGTSLAENSNSASP</sequence>
<dbReference type="GO" id="GO:0007601">
    <property type="term" value="P:visual perception"/>
    <property type="evidence" value="ECO:0007669"/>
    <property type="project" value="UniProtKB-KW"/>
</dbReference>
<dbReference type="SUPFAM" id="SSF46689">
    <property type="entry name" value="Homeodomain-like"/>
    <property type="match status" value="1"/>
</dbReference>
<evidence type="ECO:0000256" key="9">
    <source>
        <dbReference type="PROSITE-ProRule" id="PRU00108"/>
    </source>
</evidence>
<dbReference type="SMART" id="SM00389">
    <property type="entry name" value="HOX"/>
    <property type="match status" value="1"/>
</dbReference>
<dbReference type="PANTHER" id="PTHR24333:SF8">
    <property type="entry name" value="HOMEOBOX PROTEIN CEH-62"/>
    <property type="match status" value="1"/>
</dbReference>
<dbReference type="RefSeq" id="XP_019768635.1">
    <property type="nucleotide sequence ID" value="XM_019913076.1"/>
</dbReference>
<evidence type="ECO:0000256" key="6">
    <source>
        <dbReference type="ARBA" id="ARBA00023305"/>
    </source>
</evidence>
<dbReference type="PANTHER" id="PTHR24333">
    <property type="entry name" value="HOMEO BOX HB9 LIKE A-RELATED"/>
    <property type="match status" value="1"/>
</dbReference>
<dbReference type="Pfam" id="PF00046">
    <property type="entry name" value="Homeodomain"/>
    <property type="match status" value="1"/>
</dbReference>
<reference evidence="13" key="1">
    <citation type="journal article" date="2013" name="Genome Biol.">
        <title>Draft genome of the mountain pine beetle, Dendroctonus ponderosae Hopkins, a major forest pest.</title>
        <authorList>
            <person name="Keeling C.I."/>
            <person name="Yuen M.M."/>
            <person name="Liao N.Y."/>
            <person name="Docking T.R."/>
            <person name="Chan S.K."/>
            <person name="Taylor G.A."/>
            <person name="Palmquist D.L."/>
            <person name="Jackman S.D."/>
            <person name="Nguyen A."/>
            <person name="Li M."/>
            <person name="Henderson H."/>
            <person name="Janes J.K."/>
            <person name="Zhao Y."/>
            <person name="Pandoh P."/>
            <person name="Moore R."/>
            <person name="Sperling F.A."/>
            <person name="Huber D.P."/>
            <person name="Birol I."/>
            <person name="Jones S.J."/>
            <person name="Bohlmann J."/>
        </authorList>
    </citation>
    <scope>NUCLEOTIDE SEQUENCE</scope>
</reference>
<dbReference type="PROSITE" id="PS50071">
    <property type="entry name" value="HOMEOBOX_2"/>
    <property type="match status" value="1"/>
</dbReference>
<keyword evidence="5 9" id="KW-0539">Nucleus</keyword>
<evidence type="ECO:0000256" key="2">
    <source>
        <dbReference type="ARBA" id="ARBA00022473"/>
    </source>
</evidence>
<dbReference type="InterPro" id="IPR050848">
    <property type="entry name" value="Homeobox_TF"/>
</dbReference>
<dbReference type="GO" id="GO:0003677">
    <property type="term" value="F:DNA binding"/>
    <property type="evidence" value="ECO:0007669"/>
    <property type="project" value="UniProtKB-UniRule"/>
</dbReference>
<reference evidence="12" key="2">
    <citation type="submission" date="2024-08" db="UniProtKB">
        <authorList>
            <consortium name="EnsemblMetazoa"/>
        </authorList>
    </citation>
    <scope>IDENTIFICATION</scope>
</reference>